<evidence type="ECO:0000313" key="11">
    <source>
        <dbReference type="EMBL" id="KAJ2905367.1"/>
    </source>
</evidence>
<accession>A0AAD5WWJ9</accession>
<evidence type="ECO:0000259" key="9">
    <source>
        <dbReference type="SMART" id="SM01382"/>
    </source>
</evidence>
<dbReference type="FunFam" id="2.40.50.140:FF:000128">
    <property type="entry name" value="50S ribosomal protein L2"/>
    <property type="match status" value="1"/>
</dbReference>
<dbReference type="InterPro" id="IPR022671">
    <property type="entry name" value="Ribosomal_uL2_CS"/>
</dbReference>
<comment type="similarity">
    <text evidence="2">Belongs to the universal ribosomal protein uL2 family.</text>
</comment>
<evidence type="ECO:0000256" key="6">
    <source>
        <dbReference type="ARBA" id="ARBA00037226"/>
    </source>
</evidence>
<dbReference type="AlphaFoldDB" id="A0AAD5WWJ9"/>
<dbReference type="Gene3D" id="4.10.950.10">
    <property type="entry name" value="Ribosomal protein L2, domain 3"/>
    <property type="match status" value="1"/>
</dbReference>
<dbReference type="InterPro" id="IPR014726">
    <property type="entry name" value="Ribosomal_uL2_dom3"/>
</dbReference>
<feature type="compositionally biased region" description="Low complexity" evidence="8">
    <location>
        <begin position="43"/>
        <end position="59"/>
    </location>
</feature>
<dbReference type="FunFam" id="4.10.950.10:FF:000001">
    <property type="entry name" value="50S ribosomal protein L2"/>
    <property type="match status" value="1"/>
</dbReference>
<dbReference type="InterPro" id="IPR008991">
    <property type="entry name" value="Translation_prot_SH3-like_sf"/>
</dbReference>
<evidence type="ECO:0000256" key="5">
    <source>
        <dbReference type="ARBA" id="ARBA00023274"/>
    </source>
</evidence>
<dbReference type="SMART" id="SM01383">
    <property type="entry name" value="Ribosomal_L2"/>
    <property type="match status" value="1"/>
</dbReference>
<feature type="compositionally biased region" description="Low complexity" evidence="8">
    <location>
        <begin position="259"/>
        <end position="280"/>
    </location>
</feature>
<protein>
    <recommendedName>
        <fullName evidence="7">Large ribosomal subunit protein uL2m</fullName>
    </recommendedName>
</protein>
<proteinExistence type="inferred from homology"/>
<dbReference type="Proteomes" id="UP001201980">
    <property type="component" value="Unassembled WGS sequence"/>
</dbReference>
<evidence type="ECO:0000313" key="12">
    <source>
        <dbReference type="Proteomes" id="UP001201980"/>
    </source>
</evidence>
<dbReference type="GO" id="GO:0003723">
    <property type="term" value="F:RNA binding"/>
    <property type="evidence" value="ECO:0007669"/>
    <property type="project" value="TreeGrafter"/>
</dbReference>
<keyword evidence="4" id="KW-0496">Mitochondrion</keyword>
<evidence type="ECO:0000256" key="3">
    <source>
        <dbReference type="ARBA" id="ARBA00022980"/>
    </source>
</evidence>
<dbReference type="Pfam" id="PF00181">
    <property type="entry name" value="Ribosomal_L2_N"/>
    <property type="match status" value="1"/>
</dbReference>
<dbReference type="InterPro" id="IPR002171">
    <property type="entry name" value="Ribosomal_uL2"/>
</dbReference>
<organism evidence="11 12">
    <name type="scientific">Zalerion maritima</name>
    <dbReference type="NCBI Taxonomy" id="339359"/>
    <lineage>
        <taxon>Eukaryota</taxon>
        <taxon>Fungi</taxon>
        <taxon>Dikarya</taxon>
        <taxon>Ascomycota</taxon>
        <taxon>Pezizomycotina</taxon>
        <taxon>Sordariomycetes</taxon>
        <taxon>Lulworthiomycetidae</taxon>
        <taxon>Lulworthiales</taxon>
        <taxon>Lulworthiaceae</taxon>
        <taxon>Zalerion</taxon>
    </lineage>
</organism>
<evidence type="ECO:0000259" key="10">
    <source>
        <dbReference type="SMART" id="SM01383"/>
    </source>
</evidence>
<evidence type="ECO:0000256" key="7">
    <source>
        <dbReference type="ARBA" id="ARBA00069872"/>
    </source>
</evidence>
<keyword evidence="12" id="KW-1185">Reference proteome</keyword>
<feature type="domain" description="Large ribosomal subunit protein uL2 C-terminal" evidence="9">
    <location>
        <begin position="205"/>
        <end position="368"/>
    </location>
</feature>
<feature type="region of interest" description="Disordered" evidence="8">
    <location>
        <begin position="248"/>
        <end position="287"/>
    </location>
</feature>
<evidence type="ECO:0000256" key="2">
    <source>
        <dbReference type="ARBA" id="ARBA00005636"/>
    </source>
</evidence>
<dbReference type="InterPro" id="IPR014722">
    <property type="entry name" value="Rib_uL2_dom2"/>
</dbReference>
<dbReference type="GO" id="GO:0003735">
    <property type="term" value="F:structural constituent of ribosome"/>
    <property type="evidence" value="ECO:0007669"/>
    <property type="project" value="InterPro"/>
</dbReference>
<dbReference type="InterPro" id="IPR022669">
    <property type="entry name" value="Ribosomal_uL2_C"/>
</dbReference>
<comment type="function">
    <text evidence="6">Component of the mitochondrial ribosome (mitoribosome), a dedicated translation machinery responsible for the synthesis of mitochondrial genome-encoded proteins, including at least some of the essential transmembrane subunits of the mitochondrial respiratory chain. The mitoribosomes are attached to the mitochondrial inner membrane and translation products are cotranslationally integrated into the membrane.</text>
</comment>
<dbReference type="PANTHER" id="PTHR13691:SF5">
    <property type="entry name" value="LARGE RIBOSOMAL SUBUNIT PROTEIN UL2M"/>
    <property type="match status" value="1"/>
</dbReference>
<dbReference type="InterPro" id="IPR022666">
    <property type="entry name" value="Ribosomal_uL2_RNA-bd_dom"/>
</dbReference>
<dbReference type="PANTHER" id="PTHR13691">
    <property type="entry name" value="RIBOSOMAL PROTEIN L2"/>
    <property type="match status" value="1"/>
</dbReference>
<dbReference type="SMART" id="SM01382">
    <property type="entry name" value="Ribosomal_L2_C"/>
    <property type="match status" value="1"/>
</dbReference>
<evidence type="ECO:0000256" key="1">
    <source>
        <dbReference type="ARBA" id="ARBA00004173"/>
    </source>
</evidence>
<feature type="region of interest" description="Disordered" evidence="8">
    <location>
        <begin position="40"/>
        <end position="73"/>
    </location>
</feature>
<name>A0AAD5WWJ9_9PEZI</name>
<keyword evidence="5" id="KW-0687">Ribonucleoprotein</keyword>
<dbReference type="InterPro" id="IPR012340">
    <property type="entry name" value="NA-bd_OB-fold"/>
</dbReference>
<comment type="caution">
    <text evidence="11">The sequence shown here is derived from an EMBL/GenBank/DDBJ whole genome shotgun (WGS) entry which is preliminary data.</text>
</comment>
<comment type="subcellular location">
    <subcellularLocation>
        <location evidence="1">Mitochondrion</location>
    </subcellularLocation>
</comment>
<evidence type="ECO:0000256" key="4">
    <source>
        <dbReference type="ARBA" id="ARBA00023128"/>
    </source>
</evidence>
<keyword evidence="3 11" id="KW-0689">Ribosomal protein</keyword>
<dbReference type="Pfam" id="PF03947">
    <property type="entry name" value="Ribosomal_L2_C"/>
    <property type="match status" value="1"/>
</dbReference>
<dbReference type="EMBL" id="JAKWBI020000033">
    <property type="protein sequence ID" value="KAJ2905367.1"/>
    <property type="molecule type" value="Genomic_DNA"/>
</dbReference>
<dbReference type="PROSITE" id="PS00467">
    <property type="entry name" value="RIBOSOMAL_L2"/>
    <property type="match status" value="1"/>
</dbReference>
<dbReference type="Gene3D" id="2.30.30.30">
    <property type="match status" value="1"/>
</dbReference>
<dbReference type="Gene3D" id="2.40.50.140">
    <property type="entry name" value="Nucleic acid-binding proteins"/>
    <property type="match status" value="1"/>
</dbReference>
<reference evidence="11" key="1">
    <citation type="submission" date="2022-07" db="EMBL/GenBank/DDBJ databases">
        <title>Draft genome sequence of Zalerion maritima ATCC 34329, a (micro)plastics degrading marine fungus.</title>
        <authorList>
            <person name="Paco A."/>
            <person name="Goncalves M.F.M."/>
            <person name="Rocha-Santos T.A.P."/>
            <person name="Alves A."/>
        </authorList>
    </citation>
    <scope>NUCLEOTIDE SEQUENCE</scope>
    <source>
        <strain evidence="11">ATCC 34329</strain>
    </source>
</reference>
<feature type="domain" description="Large ribosomal subunit protein uL2 RNA-binding" evidence="10">
    <location>
        <begin position="102"/>
        <end position="178"/>
    </location>
</feature>
<dbReference type="GO" id="GO:0032543">
    <property type="term" value="P:mitochondrial translation"/>
    <property type="evidence" value="ECO:0007669"/>
    <property type="project" value="TreeGrafter"/>
</dbReference>
<dbReference type="SUPFAM" id="SSF50249">
    <property type="entry name" value="Nucleic acid-binding proteins"/>
    <property type="match status" value="1"/>
</dbReference>
<feature type="region of interest" description="Disordered" evidence="8">
    <location>
        <begin position="341"/>
        <end position="368"/>
    </location>
</feature>
<dbReference type="SUPFAM" id="SSF50104">
    <property type="entry name" value="Translation proteins SH3-like domain"/>
    <property type="match status" value="1"/>
</dbReference>
<dbReference type="GO" id="GO:0005762">
    <property type="term" value="C:mitochondrial large ribosomal subunit"/>
    <property type="evidence" value="ECO:0007669"/>
    <property type="project" value="TreeGrafter"/>
</dbReference>
<evidence type="ECO:0000256" key="8">
    <source>
        <dbReference type="SAM" id="MobiDB-lite"/>
    </source>
</evidence>
<sequence>MLQPKLHPWSLRAIQICRSSSSRTFPRAAWYATANYAPPPPNASSSLSPSNKSNQGSSPVLRSYKPRTPGVRHLKRPINDHLWKGRPFKPLTLPKKGQAKGGRNVTGHITVRHRGGGHKRRLRIVDFDRWSAGPHIVERIEYDPNRSAHIALLTEQATGKKSYIIAADGMRAGDVIQSYRAGLPKDLLDSMGGVIDPGILASKTAWRGNCLPLHMVPVGTTIFNVGSRGNAGAVFCRSAGTFAVVVSKDSSTAKKQKQQEQQAAGRFGENDSNSSSSTPSRNKDDSYIHVKLQSGEVRKVNRDACCTIGVASNVHYNKRQLGKAGRSRWLNIRPTVRGVAMNKVDHPHGGGRGKSKSNRIPTSPWGTLAKSGYKTRRKHKVNKFLVTPRPRNLGRDKKENEAAAWIADGAAAAGGGRLSLAACTEGRGAVGGCARVPAGIGVQTLFQLAVAVGFGRVIANAVGKITARRQGTHMFSVSSHVSVFVLQQLLEQTFGVPATLPQTGPGSQLPPHVQVLSQFAYEQAPSEPVLHLFSMES</sequence>
<gene>
    <name evidence="11" type="ORF">MKZ38_005666</name>
</gene>